<evidence type="ECO:0000256" key="11">
    <source>
        <dbReference type="SAM" id="Phobius"/>
    </source>
</evidence>
<sequence length="246" mass="25328">MVSRKLRQDLHTLAGAYALNALGGDELHRFEGHLLQCESCVQEVRGLSETTALLGAAAALTPPPAMRERVLSEVSRTRQLAPAPIQLSSPAGGWGRRWSFLALAACLVLALALGGVAVNQQIQLDQARQHDQAIAQVLAASDATYVSGDAGDGVHATVVASESAGGLVFTASGLAPLEGKDYQLWLADPDGAMRSGGVVPIGSDGIPQPLLASGLDEANGVAVTIEPEGGSDQPTSSPIMAMDFEG</sequence>
<evidence type="ECO:0000256" key="3">
    <source>
        <dbReference type="ARBA" id="ARBA00022475"/>
    </source>
</evidence>
<evidence type="ECO:0000256" key="5">
    <source>
        <dbReference type="ARBA" id="ARBA00022989"/>
    </source>
</evidence>
<dbReference type="AlphaFoldDB" id="A0A9W6P7I9"/>
<dbReference type="Proteomes" id="UP001165092">
    <property type="component" value="Unassembled WGS sequence"/>
</dbReference>
<evidence type="ECO:0000256" key="7">
    <source>
        <dbReference type="ARBA" id="ARBA00023136"/>
    </source>
</evidence>
<keyword evidence="4 11" id="KW-0812">Transmembrane</keyword>
<dbReference type="InterPro" id="IPR041916">
    <property type="entry name" value="Anti_sigma_zinc_sf"/>
</dbReference>
<dbReference type="PANTHER" id="PTHR37461">
    <property type="entry name" value="ANTI-SIGMA-K FACTOR RSKA"/>
    <property type="match status" value="1"/>
</dbReference>
<evidence type="ECO:0000313" key="15">
    <source>
        <dbReference type="Proteomes" id="UP001165092"/>
    </source>
</evidence>
<keyword evidence="15" id="KW-1185">Reference proteome</keyword>
<feature type="transmembrane region" description="Helical" evidence="11">
    <location>
        <begin position="98"/>
        <end position="118"/>
    </location>
</feature>
<evidence type="ECO:0000256" key="2">
    <source>
        <dbReference type="ARBA" id="ARBA00004236"/>
    </source>
</evidence>
<dbReference type="Pfam" id="PF10099">
    <property type="entry name" value="RskA_C"/>
    <property type="match status" value="1"/>
</dbReference>
<dbReference type="InterPro" id="IPR018764">
    <property type="entry name" value="RskA_C"/>
</dbReference>
<evidence type="ECO:0000313" key="14">
    <source>
        <dbReference type="EMBL" id="GLU48504.1"/>
    </source>
</evidence>
<dbReference type="EMBL" id="BSQG01000004">
    <property type="protein sequence ID" value="GLU48504.1"/>
    <property type="molecule type" value="Genomic_DNA"/>
</dbReference>
<reference evidence="14" key="1">
    <citation type="submission" date="2023-02" db="EMBL/GenBank/DDBJ databases">
        <title>Nocardiopsis ansamitocini NBRC 112285.</title>
        <authorList>
            <person name="Ichikawa N."/>
            <person name="Sato H."/>
            <person name="Tonouchi N."/>
        </authorList>
    </citation>
    <scope>NUCLEOTIDE SEQUENCE</scope>
    <source>
        <strain evidence="14">NBRC 112285</strain>
    </source>
</reference>
<dbReference type="Gene3D" id="1.10.10.1320">
    <property type="entry name" value="Anti-sigma factor, zinc-finger domain"/>
    <property type="match status" value="1"/>
</dbReference>
<dbReference type="GO" id="GO:0005886">
    <property type="term" value="C:plasma membrane"/>
    <property type="evidence" value="ECO:0007669"/>
    <property type="project" value="UniProtKB-SubCell"/>
</dbReference>
<feature type="domain" description="Putative zinc-finger" evidence="13">
    <location>
        <begin position="9"/>
        <end position="40"/>
    </location>
</feature>
<evidence type="ECO:0000259" key="12">
    <source>
        <dbReference type="Pfam" id="PF10099"/>
    </source>
</evidence>
<evidence type="ECO:0000256" key="6">
    <source>
        <dbReference type="ARBA" id="ARBA00023015"/>
    </source>
</evidence>
<keyword evidence="3" id="KW-1003">Cell membrane</keyword>
<keyword evidence="6" id="KW-0805">Transcription regulation</keyword>
<feature type="domain" description="Anti-sigma K factor RskA C-terminal" evidence="12">
    <location>
        <begin position="102"/>
        <end position="239"/>
    </location>
</feature>
<dbReference type="Pfam" id="PF13490">
    <property type="entry name" value="zf-HC2"/>
    <property type="match status" value="1"/>
</dbReference>
<comment type="caution">
    <text evidence="14">The sequence shown here is derived from an EMBL/GenBank/DDBJ whole genome shotgun (WGS) entry which is preliminary data.</text>
</comment>
<evidence type="ECO:0000256" key="10">
    <source>
        <dbReference type="ARBA" id="ARBA00030803"/>
    </source>
</evidence>
<keyword evidence="7 11" id="KW-0472">Membrane</keyword>
<dbReference type="GO" id="GO:0016989">
    <property type="term" value="F:sigma factor antagonist activity"/>
    <property type="evidence" value="ECO:0007669"/>
    <property type="project" value="TreeGrafter"/>
</dbReference>
<proteinExistence type="predicted"/>
<dbReference type="InterPro" id="IPR051474">
    <property type="entry name" value="Anti-sigma-K/W_factor"/>
</dbReference>
<evidence type="ECO:0000256" key="9">
    <source>
        <dbReference type="ARBA" id="ARBA00029829"/>
    </source>
</evidence>
<keyword evidence="8" id="KW-0804">Transcription</keyword>
<gene>
    <name evidence="14" type="ORF">Nans01_28550</name>
</gene>
<organism evidence="14 15">
    <name type="scientific">Nocardiopsis ansamitocini</name>
    <dbReference type="NCBI Taxonomy" id="1670832"/>
    <lineage>
        <taxon>Bacteria</taxon>
        <taxon>Bacillati</taxon>
        <taxon>Actinomycetota</taxon>
        <taxon>Actinomycetes</taxon>
        <taxon>Streptosporangiales</taxon>
        <taxon>Nocardiopsidaceae</taxon>
        <taxon>Nocardiopsis</taxon>
    </lineage>
</organism>
<keyword evidence="5 11" id="KW-1133">Transmembrane helix</keyword>
<evidence type="ECO:0000259" key="13">
    <source>
        <dbReference type="Pfam" id="PF13490"/>
    </source>
</evidence>
<evidence type="ECO:0000256" key="8">
    <source>
        <dbReference type="ARBA" id="ARBA00023163"/>
    </source>
</evidence>
<evidence type="ECO:0000256" key="4">
    <source>
        <dbReference type="ARBA" id="ARBA00022692"/>
    </source>
</evidence>
<dbReference type="InterPro" id="IPR027383">
    <property type="entry name" value="Znf_put"/>
</dbReference>
<dbReference type="PANTHER" id="PTHR37461:SF1">
    <property type="entry name" value="ANTI-SIGMA-K FACTOR RSKA"/>
    <property type="match status" value="1"/>
</dbReference>
<protein>
    <recommendedName>
        <fullName evidence="10">Regulator of SigK</fullName>
    </recommendedName>
    <alternativeName>
        <fullName evidence="9">Sigma-K anti-sigma factor RskA</fullName>
    </alternativeName>
</protein>
<accession>A0A9W6P7I9</accession>
<name>A0A9W6P7I9_9ACTN</name>
<dbReference type="GO" id="GO:0006417">
    <property type="term" value="P:regulation of translation"/>
    <property type="evidence" value="ECO:0007669"/>
    <property type="project" value="TreeGrafter"/>
</dbReference>
<comment type="subcellular location">
    <subcellularLocation>
        <location evidence="2">Cell membrane</location>
    </subcellularLocation>
    <subcellularLocation>
        <location evidence="1">Membrane</location>
        <topology evidence="1">Single-pass membrane protein</topology>
    </subcellularLocation>
</comment>
<evidence type="ECO:0000256" key="1">
    <source>
        <dbReference type="ARBA" id="ARBA00004167"/>
    </source>
</evidence>